<accession>A0A6B9ZM74</accession>
<dbReference type="GO" id="GO:0000724">
    <property type="term" value="P:double-strand break repair via homologous recombination"/>
    <property type="evidence" value="ECO:0007669"/>
    <property type="project" value="UniProtKB-UniRule"/>
</dbReference>
<dbReference type="HAMAP" id="MF_01486">
    <property type="entry name" value="RecC"/>
    <property type="match status" value="1"/>
</dbReference>
<keyword evidence="4 10" id="KW-0378">Hydrolase</keyword>
<dbReference type="Gene3D" id="3.40.50.10930">
    <property type="match status" value="1"/>
</dbReference>
<dbReference type="InterPro" id="IPR006697">
    <property type="entry name" value="RecC"/>
</dbReference>
<dbReference type="InterPro" id="IPR011335">
    <property type="entry name" value="Restrct_endonuc-II-like"/>
</dbReference>
<evidence type="ECO:0000256" key="1">
    <source>
        <dbReference type="ARBA" id="ARBA00022722"/>
    </source>
</evidence>
<dbReference type="GO" id="GO:0009338">
    <property type="term" value="C:exodeoxyribonuclease V complex"/>
    <property type="evidence" value="ECO:0007669"/>
    <property type="project" value="InterPro"/>
</dbReference>
<keyword evidence="8 10" id="KW-0238">DNA-binding</keyword>
<dbReference type="AlphaFoldDB" id="A0A6B9ZM74"/>
<keyword evidence="6 10" id="KW-0269">Exonuclease</keyword>
<dbReference type="RefSeq" id="WP_162334663.1">
    <property type="nucleotide sequence ID" value="NZ_CP048113.1"/>
</dbReference>
<evidence type="ECO:0000256" key="8">
    <source>
        <dbReference type="ARBA" id="ARBA00023125"/>
    </source>
</evidence>
<dbReference type="InterPro" id="IPR041500">
    <property type="entry name" value="RecC_C"/>
</dbReference>
<dbReference type="InterPro" id="IPR013986">
    <property type="entry name" value="DExx_box_DNA_helicase_dom_sf"/>
</dbReference>
<keyword evidence="1 10" id="KW-0540">Nuclease</keyword>
<evidence type="ECO:0000313" key="12">
    <source>
        <dbReference type="EMBL" id="QHS62939.1"/>
    </source>
</evidence>
<dbReference type="GO" id="GO:0008854">
    <property type="term" value="F:exodeoxyribonuclease V activity"/>
    <property type="evidence" value="ECO:0007669"/>
    <property type="project" value="InterPro"/>
</dbReference>
<evidence type="ECO:0000313" key="13">
    <source>
        <dbReference type="Proteomes" id="UP000476411"/>
    </source>
</evidence>
<dbReference type="SUPFAM" id="SSF52980">
    <property type="entry name" value="Restriction endonuclease-like"/>
    <property type="match status" value="1"/>
</dbReference>
<dbReference type="GO" id="GO:0005524">
    <property type="term" value="F:ATP binding"/>
    <property type="evidence" value="ECO:0007669"/>
    <property type="project" value="UniProtKB-UniRule"/>
</dbReference>
<reference evidence="12 13" key="1">
    <citation type="submission" date="2020-01" db="EMBL/GenBank/DDBJ databases">
        <title>Complete genome sequence of Chitinophaga sp. H33E-04 isolated from quinoa roots.</title>
        <authorList>
            <person name="Weon H.-Y."/>
            <person name="Lee S.A."/>
        </authorList>
    </citation>
    <scope>NUCLEOTIDE SEQUENCE [LARGE SCALE GENOMIC DNA]</scope>
    <source>
        <strain evidence="12 13">H33E-04</strain>
    </source>
</reference>
<dbReference type="PIRSF" id="PIRSF000980">
    <property type="entry name" value="RecC"/>
    <property type="match status" value="1"/>
</dbReference>
<comment type="similarity">
    <text evidence="10">Belongs to the RecC family.</text>
</comment>
<evidence type="ECO:0000256" key="4">
    <source>
        <dbReference type="ARBA" id="ARBA00022801"/>
    </source>
</evidence>
<dbReference type="Gene3D" id="1.10.10.160">
    <property type="match status" value="1"/>
</dbReference>
<keyword evidence="7 10" id="KW-0067">ATP-binding</keyword>
<dbReference type="Proteomes" id="UP000476411">
    <property type="component" value="Chromosome"/>
</dbReference>
<sequence>MALYLSVSNSLENLSLGMAQTLKASQSQVFEQHLIVTQTEGMNNWLKLQLASYLGIAANCRFLKPNDLIHQIYFLMDGRYSEMLSGRNLTWLLYKLLGDDVFRETYPAVATYYHTTEPDSDLKRMGLAEKTADLFDQYQIYRPEMINEWNTPPEDPFAKVEWQQYLWGEAKKVSGNALPDKTIVGRHILDMLKNPDQQAMLSERMNTVHLFGLSIITAYHVQILHELSAFIDIHFHIINPSPELFWFDDKSEKQQARWRQKGRPIHESDVAGNPLLMGWGRVVQDTFGLFFKYDAFINAYESIGLVEPVPDTLLNKVQHDIFYNANKDVRNPIFPEDVEDGSITINNCYTVAREVEVLYNYLVHLVDKKRETLSPRDIVVMVRDIDVYAPYIKAIFNNAPYKFRYTIADESYADSDNLFNALHAILRLNEDNFKAEEVLQLLDSSYIRKRFNINNVPLIRHVVDQANIRFGIHGAKEDETFLVSWKYGIRRIMYGICMSGDQEYGKGEDSFFPLDVLEGSESLEIVRFCHFTEVLISAIEERRKDRSISGWVEYIEGLLHNMVYEPEEEVDEDYNTLMQQLSDYNLLNEYMSDTVAFDVFSHSFLQTLTGTTRTGLFVNGGITFCSLIPMRSIPFRVVAMLGLDYDKFPRREQPVGFNLMEKNKQRGDRNVKDNDKHLFLETVLSARQYLYISYVGQSAKDNSRMPPSALVDELLDYIESGCEEPKMVREQLVTRQPLQGFSRKYGQGNERLYSYLNTTVTERAITRADKAMEQVAMEEIDLDELVRFFKNPFKAYYNKVLGIYYNDEQVLLNETEIFHLNHLQRWNLKNELLQMDATAIANMKIRLVKTGRLPLKNMAYVALQQIEAEVQPVREKFRACVNGAEERSVQVDLDIEGTLLKGTISNVFDEKMVQVSWSRNETKYLVEAYIRYLAGRAGGVLRGMYFISGVNKQEVYEALPIGQEEAFKRLSALVQIFREGFEKITPFYPDFDIKPAKVSELDFASFSKKVSLTLKKTESNNPDPYIYREFENGFFEDEATLEVYKTLCGHLLMPLAALLPDYYK</sequence>
<keyword evidence="2 10" id="KW-0547">Nucleotide-binding</keyword>
<evidence type="ECO:0000259" key="11">
    <source>
        <dbReference type="Pfam" id="PF17946"/>
    </source>
</evidence>
<gene>
    <name evidence="10 12" type="primary">recC</name>
    <name evidence="12" type="ORF">GWR21_26145</name>
</gene>
<keyword evidence="13" id="KW-1185">Reference proteome</keyword>
<dbReference type="SUPFAM" id="SSF52540">
    <property type="entry name" value="P-loop containing nucleoside triphosphate hydrolases"/>
    <property type="match status" value="2"/>
</dbReference>
<comment type="miscellaneous">
    <text evidence="10">In the RecBCD complex, RecB has a slow 3'-5' helicase, an exonuclease activity and loads RecA onto ssDNA, RecD has a fast 5'-3' helicase activity, while RecC stimulates the ATPase and processivity of the RecB helicase and contributes to recognition of the Chi site.</text>
</comment>
<dbReference type="Gene3D" id="1.10.10.990">
    <property type="match status" value="1"/>
</dbReference>
<dbReference type="Gene3D" id="3.40.50.300">
    <property type="entry name" value="P-loop containing nucleotide triphosphate hydrolases"/>
    <property type="match status" value="2"/>
</dbReference>
<comment type="function">
    <text evidence="10">A helicase/nuclease that prepares dsDNA breaks (DSB) for recombinational DNA repair. Binds to DSBs and unwinds DNA via a highly rapid and processive ATP-dependent bidirectional helicase activity. Unwinds dsDNA until it encounters a Chi (crossover hotspot instigator) sequence from the 3' direction. Cuts ssDNA a few nucleotides 3' to the Chi site. The properties and activities of the enzyme are changed at Chi. The Chi-altered holoenzyme produces a long 3'-ssDNA overhang and facilitates RecA-binding to the ssDNA for homologous DNA recombination and repair. Holoenzyme degrades any linearized DNA that is unable to undergo homologous recombination. In the holoenzyme this subunit recognizes the wild-type Chi sequence, and when added to isolated RecB increases its ATP-dependent helicase processivity.</text>
</comment>
<comment type="subunit">
    <text evidence="10">Heterotrimer of RecB, RecC and RecD. All subunits contribute to DNA-binding.</text>
</comment>
<dbReference type="EMBL" id="CP048113">
    <property type="protein sequence ID" value="QHS62939.1"/>
    <property type="molecule type" value="Genomic_DNA"/>
</dbReference>
<dbReference type="PANTHER" id="PTHR30591:SF1">
    <property type="entry name" value="RECBCD ENZYME SUBUNIT RECC"/>
    <property type="match status" value="1"/>
</dbReference>
<organism evidence="12 13">
    <name type="scientific">Chitinophaga agri</name>
    <dbReference type="NCBI Taxonomy" id="2703787"/>
    <lineage>
        <taxon>Bacteria</taxon>
        <taxon>Pseudomonadati</taxon>
        <taxon>Bacteroidota</taxon>
        <taxon>Chitinophagia</taxon>
        <taxon>Chitinophagales</taxon>
        <taxon>Chitinophagaceae</taxon>
        <taxon>Chitinophaga</taxon>
    </lineage>
</organism>
<evidence type="ECO:0000256" key="3">
    <source>
        <dbReference type="ARBA" id="ARBA00022763"/>
    </source>
</evidence>
<dbReference type="Pfam" id="PF17946">
    <property type="entry name" value="RecC_C"/>
    <property type="match status" value="1"/>
</dbReference>
<dbReference type="Pfam" id="PF04257">
    <property type="entry name" value="Exonuc_V_gamma"/>
    <property type="match status" value="1"/>
</dbReference>
<evidence type="ECO:0000256" key="2">
    <source>
        <dbReference type="ARBA" id="ARBA00022741"/>
    </source>
</evidence>
<evidence type="ECO:0000256" key="6">
    <source>
        <dbReference type="ARBA" id="ARBA00022839"/>
    </source>
</evidence>
<keyword evidence="9 10" id="KW-0234">DNA repair</keyword>
<proteinExistence type="inferred from homology"/>
<dbReference type="NCBIfam" id="TIGR01450">
    <property type="entry name" value="recC"/>
    <property type="match status" value="1"/>
</dbReference>
<name>A0A6B9ZM74_9BACT</name>
<evidence type="ECO:0000256" key="10">
    <source>
        <dbReference type="HAMAP-Rule" id="MF_01486"/>
    </source>
</evidence>
<dbReference type="InterPro" id="IPR027417">
    <property type="entry name" value="P-loop_NTPase"/>
</dbReference>
<feature type="domain" description="RecC C-terminal" evidence="11">
    <location>
        <begin position="778"/>
        <end position="990"/>
    </location>
</feature>
<evidence type="ECO:0000256" key="9">
    <source>
        <dbReference type="ARBA" id="ARBA00023204"/>
    </source>
</evidence>
<keyword evidence="5 10" id="KW-0347">Helicase</keyword>
<protein>
    <recommendedName>
        <fullName evidence="10">RecBCD enzyme subunit RecC</fullName>
    </recommendedName>
    <alternativeName>
        <fullName evidence="10">Exonuclease V subunit RecC</fullName>
        <shortName evidence="10">ExoV subunit RecC</shortName>
    </alternativeName>
    <alternativeName>
        <fullName evidence="10">Helicase/nuclease RecBCD subunit RecC</fullName>
    </alternativeName>
</protein>
<evidence type="ECO:0000256" key="7">
    <source>
        <dbReference type="ARBA" id="ARBA00022840"/>
    </source>
</evidence>
<dbReference type="KEGG" id="chih:GWR21_26145"/>
<dbReference type="PANTHER" id="PTHR30591">
    <property type="entry name" value="RECBCD ENZYME SUBUNIT RECC"/>
    <property type="match status" value="1"/>
</dbReference>
<dbReference type="GO" id="GO:0003678">
    <property type="term" value="F:DNA helicase activity"/>
    <property type="evidence" value="ECO:0007669"/>
    <property type="project" value="UniProtKB-UniRule"/>
</dbReference>
<dbReference type="GO" id="GO:0003677">
    <property type="term" value="F:DNA binding"/>
    <property type="evidence" value="ECO:0007669"/>
    <property type="project" value="UniProtKB-UniRule"/>
</dbReference>
<evidence type="ECO:0000256" key="5">
    <source>
        <dbReference type="ARBA" id="ARBA00022806"/>
    </source>
</evidence>
<keyword evidence="3 10" id="KW-0227">DNA damage</keyword>